<dbReference type="EMBL" id="NISJ01000010">
    <property type="protein sequence ID" value="OWQ94191.1"/>
    <property type="molecule type" value="Genomic_DNA"/>
</dbReference>
<evidence type="ECO:0000313" key="2">
    <source>
        <dbReference type="EMBL" id="OWQ94191.1"/>
    </source>
</evidence>
<dbReference type="Proteomes" id="UP000197097">
    <property type="component" value="Unassembled WGS sequence"/>
</dbReference>
<evidence type="ECO:0000256" key="1">
    <source>
        <dbReference type="SAM" id="SignalP"/>
    </source>
</evidence>
<feature type="signal peptide" evidence="1">
    <location>
        <begin position="1"/>
        <end position="20"/>
    </location>
</feature>
<keyword evidence="1" id="KW-0732">Signal</keyword>
<sequence length="276" mass="29169">MKMLAVAALVAAAIPSAASATSCEESFVKKGNGVTGLKFTASVSVKDLTPASAVGQMRGIAITKGYDVLAEEPGEGSMLLEQPRTGKARSFPIVMSTVTAGSLGVVTLEAKLPATMFAPEDGARTEICSMLNQLQGGKAGLAAAGRSKGAVSTVAPVTYVAQDLSQLLSKETQRSAEAIPLRYKGKTMIVTGTVDYVIKDGNQYRVAFKVLAPHELALRPPGLADFKTDISCLLANGQSVFALTLKPGKSIKLQGTYRDFDQFRHVMWLDQCRPVK</sequence>
<accession>A0A246JNH7</accession>
<dbReference type="OrthoDB" id="7444926at2"/>
<keyword evidence="3" id="KW-1185">Reference proteome</keyword>
<dbReference type="RefSeq" id="WP_088473792.1">
    <property type="nucleotide sequence ID" value="NZ_NISJ01000010.1"/>
</dbReference>
<gene>
    <name evidence="2" type="ORF">CDQ91_16275</name>
</gene>
<name>A0A246JNH7_9SPHN</name>
<organism evidence="2 3">
    <name type="scientific">Sphingopyxis witflariensis</name>
    <dbReference type="NCBI Taxonomy" id="173675"/>
    <lineage>
        <taxon>Bacteria</taxon>
        <taxon>Pseudomonadati</taxon>
        <taxon>Pseudomonadota</taxon>
        <taxon>Alphaproteobacteria</taxon>
        <taxon>Sphingomonadales</taxon>
        <taxon>Sphingomonadaceae</taxon>
        <taxon>Sphingopyxis</taxon>
    </lineage>
</organism>
<protein>
    <submittedName>
        <fullName evidence="2">Uncharacterized protein</fullName>
    </submittedName>
</protein>
<feature type="chain" id="PRO_5013123148" evidence="1">
    <location>
        <begin position="21"/>
        <end position="276"/>
    </location>
</feature>
<reference evidence="2 3" key="1">
    <citation type="journal article" date="2002" name="Int. J. Syst. Evol. Microbiol.">
        <title>Sphingopyxis witflariensis sp. nov., isolated from activated sludge.</title>
        <authorList>
            <person name="Kampfer P."/>
            <person name="Witzenberger R."/>
            <person name="Denner E.B."/>
            <person name="Busse H.J."/>
            <person name="Neef A."/>
        </authorList>
    </citation>
    <scope>NUCLEOTIDE SEQUENCE [LARGE SCALE GENOMIC DNA]</scope>
    <source>
        <strain evidence="2 3">DSM 14551</strain>
    </source>
</reference>
<comment type="caution">
    <text evidence="2">The sequence shown here is derived from an EMBL/GenBank/DDBJ whole genome shotgun (WGS) entry which is preliminary data.</text>
</comment>
<evidence type="ECO:0000313" key="3">
    <source>
        <dbReference type="Proteomes" id="UP000197097"/>
    </source>
</evidence>
<dbReference type="PROSITE" id="PS51257">
    <property type="entry name" value="PROKAR_LIPOPROTEIN"/>
    <property type="match status" value="1"/>
</dbReference>
<dbReference type="AlphaFoldDB" id="A0A246JNH7"/>
<proteinExistence type="predicted"/>